<comment type="caution">
    <text evidence="12">The sequence shown here is derived from an EMBL/GenBank/DDBJ whole genome shotgun (WGS) entry which is preliminary data.</text>
</comment>
<keyword evidence="5" id="KW-0997">Cell inner membrane</keyword>
<dbReference type="Gene3D" id="3.40.50.300">
    <property type="entry name" value="P-loop containing nucleotide triphosphate hydrolases"/>
    <property type="match status" value="2"/>
</dbReference>
<dbReference type="PROSITE" id="PS00211">
    <property type="entry name" value="ABC_TRANSPORTER_1"/>
    <property type="match status" value="2"/>
</dbReference>
<dbReference type="Proteomes" id="UP000295680">
    <property type="component" value="Unassembled WGS sequence"/>
</dbReference>
<evidence type="ECO:0000259" key="11">
    <source>
        <dbReference type="PROSITE" id="PS50893"/>
    </source>
</evidence>
<comment type="similarity">
    <text evidence="2">Belongs to the ABC transporter superfamily.</text>
</comment>
<organism evidence="12 13">
    <name type="scientific">Actinocrispum wychmicini</name>
    <dbReference type="NCBI Taxonomy" id="1213861"/>
    <lineage>
        <taxon>Bacteria</taxon>
        <taxon>Bacillati</taxon>
        <taxon>Actinomycetota</taxon>
        <taxon>Actinomycetes</taxon>
        <taxon>Pseudonocardiales</taxon>
        <taxon>Pseudonocardiaceae</taxon>
        <taxon>Actinocrispum</taxon>
    </lineage>
</organism>
<proteinExistence type="inferred from homology"/>
<evidence type="ECO:0000256" key="10">
    <source>
        <dbReference type="SAM" id="MobiDB-lite"/>
    </source>
</evidence>
<dbReference type="PANTHER" id="PTHR43297">
    <property type="entry name" value="OLIGOPEPTIDE TRANSPORT ATP-BINDING PROTEIN APPD"/>
    <property type="match status" value="1"/>
</dbReference>
<dbReference type="PROSITE" id="PS50893">
    <property type="entry name" value="ABC_TRANSPORTER_2"/>
    <property type="match status" value="2"/>
</dbReference>
<keyword evidence="9" id="KW-0472">Membrane</keyword>
<dbReference type="InterPro" id="IPR003439">
    <property type="entry name" value="ABC_transporter-like_ATP-bd"/>
</dbReference>
<evidence type="ECO:0000313" key="12">
    <source>
        <dbReference type="EMBL" id="TCO60775.1"/>
    </source>
</evidence>
<dbReference type="GO" id="GO:0015833">
    <property type="term" value="P:peptide transport"/>
    <property type="evidence" value="ECO:0007669"/>
    <property type="project" value="InterPro"/>
</dbReference>
<comment type="subcellular location">
    <subcellularLocation>
        <location evidence="1">Cell membrane</location>
        <topology evidence="1">Peripheral membrane protein</topology>
    </subcellularLocation>
</comment>
<evidence type="ECO:0000256" key="4">
    <source>
        <dbReference type="ARBA" id="ARBA00022475"/>
    </source>
</evidence>
<dbReference type="GO" id="GO:0005886">
    <property type="term" value="C:plasma membrane"/>
    <property type="evidence" value="ECO:0007669"/>
    <property type="project" value="UniProtKB-SubCell"/>
</dbReference>
<evidence type="ECO:0000256" key="7">
    <source>
        <dbReference type="ARBA" id="ARBA00022840"/>
    </source>
</evidence>
<dbReference type="Pfam" id="PF00005">
    <property type="entry name" value="ABC_tran"/>
    <property type="match status" value="2"/>
</dbReference>
<dbReference type="EMBL" id="SLWS01000003">
    <property type="protein sequence ID" value="TCO60775.1"/>
    <property type="molecule type" value="Genomic_DNA"/>
</dbReference>
<feature type="region of interest" description="Disordered" evidence="10">
    <location>
        <begin position="304"/>
        <end position="323"/>
    </location>
</feature>
<dbReference type="InterPro" id="IPR003593">
    <property type="entry name" value="AAA+_ATPase"/>
</dbReference>
<dbReference type="InterPro" id="IPR013563">
    <property type="entry name" value="Oligopep_ABC_C"/>
</dbReference>
<evidence type="ECO:0000313" key="13">
    <source>
        <dbReference type="Proteomes" id="UP000295680"/>
    </source>
</evidence>
<keyword evidence="4" id="KW-1003">Cell membrane</keyword>
<dbReference type="InterPro" id="IPR050388">
    <property type="entry name" value="ABC_Ni/Peptide_Import"/>
</dbReference>
<accession>A0A4R2K3A1</accession>
<dbReference type="NCBIfam" id="NF008453">
    <property type="entry name" value="PRK11308.1"/>
    <property type="match status" value="2"/>
</dbReference>
<protein>
    <submittedName>
        <fullName evidence="12">Peptide/nickel transport system ATP-binding protein</fullName>
    </submittedName>
</protein>
<keyword evidence="7 12" id="KW-0067">ATP-binding</keyword>
<name>A0A4R2K3A1_9PSEU</name>
<evidence type="ECO:0000256" key="5">
    <source>
        <dbReference type="ARBA" id="ARBA00022519"/>
    </source>
</evidence>
<dbReference type="InterPro" id="IPR017871">
    <property type="entry name" value="ABC_transporter-like_CS"/>
</dbReference>
<dbReference type="NCBIfam" id="TIGR01727">
    <property type="entry name" value="oligo_HPY"/>
    <property type="match status" value="1"/>
</dbReference>
<evidence type="ECO:0000256" key="6">
    <source>
        <dbReference type="ARBA" id="ARBA00022741"/>
    </source>
</evidence>
<reference evidence="12 13" key="1">
    <citation type="submission" date="2019-03" db="EMBL/GenBank/DDBJ databases">
        <title>Genomic Encyclopedia of Type Strains, Phase IV (KMG-IV): sequencing the most valuable type-strain genomes for metagenomic binning, comparative biology and taxonomic classification.</title>
        <authorList>
            <person name="Goeker M."/>
        </authorList>
    </citation>
    <scope>NUCLEOTIDE SEQUENCE [LARGE SCALE GENOMIC DNA]</scope>
    <source>
        <strain evidence="12 13">DSM 45934</strain>
    </source>
</reference>
<dbReference type="CDD" id="cd03257">
    <property type="entry name" value="ABC_NikE_OppD_transporters"/>
    <property type="match status" value="2"/>
</dbReference>
<evidence type="ECO:0000256" key="1">
    <source>
        <dbReference type="ARBA" id="ARBA00004202"/>
    </source>
</evidence>
<evidence type="ECO:0000256" key="8">
    <source>
        <dbReference type="ARBA" id="ARBA00022967"/>
    </source>
</evidence>
<dbReference type="GO" id="GO:0005524">
    <property type="term" value="F:ATP binding"/>
    <property type="evidence" value="ECO:0007669"/>
    <property type="project" value="UniProtKB-KW"/>
</dbReference>
<gene>
    <name evidence="12" type="ORF">EV192_103350</name>
</gene>
<dbReference type="InterPro" id="IPR027417">
    <property type="entry name" value="P-loop_NTPase"/>
</dbReference>
<dbReference type="RefSeq" id="WP_132116006.1">
    <property type="nucleotide sequence ID" value="NZ_SLWS01000003.1"/>
</dbReference>
<keyword evidence="8" id="KW-1278">Translocase</keyword>
<dbReference type="SMART" id="SM00382">
    <property type="entry name" value="AAA"/>
    <property type="match status" value="2"/>
</dbReference>
<evidence type="ECO:0000256" key="2">
    <source>
        <dbReference type="ARBA" id="ARBA00005417"/>
    </source>
</evidence>
<dbReference type="PANTHER" id="PTHR43297:SF14">
    <property type="entry name" value="ATPASE AAA-TYPE CORE DOMAIN-CONTAINING PROTEIN"/>
    <property type="match status" value="1"/>
</dbReference>
<evidence type="ECO:0000256" key="9">
    <source>
        <dbReference type="ARBA" id="ARBA00023136"/>
    </source>
</evidence>
<feature type="domain" description="ABC transporter" evidence="11">
    <location>
        <begin position="327"/>
        <end position="572"/>
    </location>
</feature>
<keyword evidence="6" id="KW-0547">Nucleotide-binding</keyword>
<dbReference type="Pfam" id="PF08352">
    <property type="entry name" value="oligo_HPY"/>
    <property type="match status" value="2"/>
</dbReference>
<feature type="domain" description="ABC transporter" evidence="11">
    <location>
        <begin position="2"/>
        <end position="239"/>
    </location>
</feature>
<keyword evidence="13" id="KW-1185">Reference proteome</keyword>
<evidence type="ECO:0000256" key="3">
    <source>
        <dbReference type="ARBA" id="ARBA00022448"/>
    </source>
</evidence>
<sequence length="592" mass="63071">MLDVRDLTVHIGQTRPLVRGVSFHVGAGETVGLVGESGSGKSLTARALVSLLPNGLRAGGSALLHGRELVGRDHPAGVRGHQVALLMQDPFTMLNPLTKVSTHILESLPGAAGRTEVARRLAEVGIDDPAVAGRYPFQLSGGMRQRVALAAALAKDPGLLIADEPTTALDMTTQHEVLALLRRIQVERGMGLVLITHDLRVARETCDRLLVMYAGTLVESVSSAALDTPAHPYTAGLLRSVPSITHRQPVLLGIPGSVPAAADVTDRCPFADRCAWAEPACTAHAPELVDLGGRATACRRHHEIDLTPAPETPQTPPETSDQRDILLDVHDLTKVYRSVGFRRTAHTALAGVSLQVGEGESVAVVGESGSGKTTLARAVLGLTDPTGGRITLDGIDLTSYRRLRAGDRAQARRVVQCVFQDPYSSLNPAHTVGYALREALRQRGEPVQSEVDDLLSLVGLPGDCAGTYPEALSGGQRQRVAIARALAVRPRLLVCDEPVAALDVSVQAQILEVLRTANRDLGIALLFITHDLAVARQVTDRMVVMRHGLVVEHGTTAGVLDDPVHPYTVRLVESIPGAHRPRENQGEAHVPQ</sequence>
<dbReference type="AlphaFoldDB" id="A0A4R2K3A1"/>
<keyword evidence="3" id="KW-0813">Transport</keyword>
<dbReference type="OrthoDB" id="3169708at2"/>
<dbReference type="GO" id="GO:0016887">
    <property type="term" value="F:ATP hydrolysis activity"/>
    <property type="evidence" value="ECO:0007669"/>
    <property type="project" value="InterPro"/>
</dbReference>
<dbReference type="SUPFAM" id="SSF52540">
    <property type="entry name" value="P-loop containing nucleoside triphosphate hydrolases"/>
    <property type="match status" value="2"/>
</dbReference>